<accession>A0AAW7XF11</accession>
<comment type="caution">
    <text evidence="2">The sequence shown here is derived from an EMBL/GenBank/DDBJ whole genome shotgun (WGS) entry which is preliminary data.</text>
</comment>
<evidence type="ECO:0000259" key="1">
    <source>
        <dbReference type="Pfam" id="PF07866"/>
    </source>
</evidence>
<dbReference type="EMBL" id="JAUYVO010000001">
    <property type="protein sequence ID" value="MDP2521126.1"/>
    <property type="molecule type" value="Genomic_DNA"/>
</dbReference>
<evidence type="ECO:0000313" key="5">
    <source>
        <dbReference type="Proteomes" id="UP001177341"/>
    </source>
</evidence>
<reference evidence="2" key="1">
    <citation type="submission" date="2023-07" db="EMBL/GenBank/DDBJ databases">
        <title>Genome content predicts the carbon catabolic preferences of heterotrophic bacteria.</title>
        <authorList>
            <person name="Gralka M."/>
        </authorList>
    </citation>
    <scope>NUCLEOTIDE SEQUENCE</scope>
    <source>
        <strain evidence="3">5G01</strain>
        <strain evidence="2">I2M16</strain>
    </source>
</reference>
<dbReference type="Pfam" id="PF07866">
    <property type="entry name" value="DUF1653"/>
    <property type="match status" value="1"/>
</dbReference>
<protein>
    <submittedName>
        <fullName evidence="2">DUF1653 domain-containing protein</fullName>
    </submittedName>
</protein>
<evidence type="ECO:0000313" key="4">
    <source>
        <dbReference type="Proteomes" id="UP001169862"/>
    </source>
</evidence>
<dbReference type="InterPro" id="IPR023387">
    <property type="entry name" value="DUF1653-like_dom"/>
</dbReference>
<name>A0AAW7XF11_9GAMM</name>
<dbReference type="Proteomes" id="UP001177341">
    <property type="component" value="Unassembled WGS sequence"/>
</dbReference>
<sequence length="85" mass="9957">MNTQADKPSDLIKPILAVGRYQHYKGAEYQVVDVVCHSETQEWLVLYYPLYGNRQLWVRPYDMFIESVELSDGTTQSRFTLVEPE</sequence>
<dbReference type="Proteomes" id="UP001169862">
    <property type="component" value="Unassembled WGS sequence"/>
</dbReference>
<dbReference type="AlphaFoldDB" id="A0AAW7XF11"/>
<evidence type="ECO:0000313" key="3">
    <source>
        <dbReference type="EMBL" id="MDP2521126.1"/>
    </source>
</evidence>
<gene>
    <name evidence="2" type="ORF">Q4490_01140</name>
    <name evidence="3" type="ORF">Q8W30_00965</name>
</gene>
<dbReference type="InterPro" id="IPR037135">
    <property type="entry name" value="DUF1653-like_dom_sf"/>
</dbReference>
<proteinExistence type="predicted"/>
<evidence type="ECO:0000313" key="2">
    <source>
        <dbReference type="EMBL" id="MDO6452157.1"/>
    </source>
</evidence>
<dbReference type="EMBL" id="JAUOPG010000001">
    <property type="protein sequence ID" value="MDO6452157.1"/>
    <property type="molecule type" value="Genomic_DNA"/>
</dbReference>
<keyword evidence="5" id="KW-1185">Reference proteome</keyword>
<organism evidence="2 4">
    <name type="scientific">Neptunomonas phycophila</name>
    <dbReference type="NCBI Taxonomy" id="1572645"/>
    <lineage>
        <taxon>Bacteria</taxon>
        <taxon>Pseudomonadati</taxon>
        <taxon>Pseudomonadota</taxon>
        <taxon>Gammaproteobacteria</taxon>
        <taxon>Oceanospirillales</taxon>
        <taxon>Oceanospirillaceae</taxon>
        <taxon>Neptunomonas</taxon>
    </lineage>
</organism>
<dbReference type="Gene3D" id="2.30.30.320">
    <property type="entry name" value="DUF1653-like domain"/>
    <property type="match status" value="1"/>
</dbReference>
<dbReference type="RefSeq" id="WP_075179014.1">
    <property type="nucleotide sequence ID" value="NZ_CAXHZV010000001.1"/>
</dbReference>
<feature type="domain" description="DUF1653" evidence="1">
    <location>
        <begin position="19"/>
        <end position="80"/>
    </location>
</feature>